<dbReference type="GO" id="GO:0043005">
    <property type="term" value="C:neuron projection"/>
    <property type="evidence" value="ECO:0007669"/>
    <property type="project" value="TreeGrafter"/>
</dbReference>
<feature type="compositionally biased region" description="Basic and acidic residues" evidence="7">
    <location>
        <begin position="579"/>
        <end position="592"/>
    </location>
</feature>
<feature type="transmembrane region" description="Helical" evidence="8">
    <location>
        <begin position="263"/>
        <end position="281"/>
    </location>
</feature>
<reference evidence="11" key="1">
    <citation type="submission" date="2025-08" db="UniProtKB">
        <authorList>
            <consortium name="RefSeq"/>
        </authorList>
    </citation>
    <scope>IDENTIFICATION</scope>
</reference>
<dbReference type="PANTHER" id="PTHR21723">
    <property type="entry name" value="RESISTANCE TO INHIBITORS OF CHOLINESTERASE PROTEIN 3 RIC3"/>
    <property type="match status" value="1"/>
</dbReference>
<organism evidence="10 11">
    <name type="scientific">Ceratosolen solmsi marchali</name>
    <dbReference type="NCBI Taxonomy" id="326594"/>
    <lineage>
        <taxon>Eukaryota</taxon>
        <taxon>Metazoa</taxon>
        <taxon>Ecdysozoa</taxon>
        <taxon>Arthropoda</taxon>
        <taxon>Hexapoda</taxon>
        <taxon>Insecta</taxon>
        <taxon>Pterygota</taxon>
        <taxon>Neoptera</taxon>
        <taxon>Endopterygota</taxon>
        <taxon>Hymenoptera</taxon>
        <taxon>Apocrita</taxon>
        <taxon>Proctotrupomorpha</taxon>
        <taxon>Chalcidoidea</taxon>
        <taxon>Agaonidae</taxon>
        <taxon>Agaoninae</taxon>
        <taxon>Ceratosolen</taxon>
    </lineage>
</organism>
<dbReference type="GeneID" id="105359541"/>
<evidence type="ECO:0000313" key="11">
    <source>
        <dbReference type="RefSeq" id="XP_011494457.1"/>
    </source>
</evidence>
<dbReference type="KEGG" id="csol:105359541"/>
<dbReference type="Proteomes" id="UP000695007">
    <property type="component" value="Unplaced"/>
</dbReference>
<evidence type="ECO:0000256" key="7">
    <source>
        <dbReference type="SAM" id="MobiDB-lite"/>
    </source>
</evidence>
<keyword evidence="3 8" id="KW-0812">Transmembrane</keyword>
<feature type="compositionally biased region" description="Acidic residues" evidence="7">
    <location>
        <begin position="684"/>
        <end position="752"/>
    </location>
</feature>
<dbReference type="GO" id="GO:0034394">
    <property type="term" value="P:protein localization to cell surface"/>
    <property type="evidence" value="ECO:0007669"/>
    <property type="project" value="TreeGrafter"/>
</dbReference>
<feature type="compositionally biased region" description="Acidic residues" evidence="7">
    <location>
        <begin position="638"/>
        <end position="651"/>
    </location>
</feature>
<feature type="compositionally biased region" description="Basic and acidic residues" evidence="7">
    <location>
        <begin position="652"/>
        <end position="683"/>
    </location>
</feature>
<dbReference type="GO" id="GO:0005789">
    <property type="term" value="C:endoplasmic reticulum membrane"/>
    <property type="evidence" value="ECO:0007669"/>
    <property type="project" value="UniProtKB-SubCell"/>
</dbReference>
<feature type="compositionally biased region" description="Low complexity" evidence="7">
    <location>
        <begin position="593"/>
        <end position="602"/>
    </location>
</feature>
<feature type="compositionally biased region" description="Polar residues" evidence="7">
    <location>
        <begin position="623"/>
        <end position="632"/>
    </location>
</feature>
<evidence type="ECO:0000256" key="2">
    <source>
        <dbReference type="ARBA" id="ARBA00008538"/>
    </source>
</evidence>
<keyword evidence="5 8" id="KW-1133">Transmembrane helix</keyword>
<dbReference type="Pfam" id="PF15361">
    <property type="entry name" value="RIC3"/>
    <property type="match status" value="1"/>
</dbReference>
<dbReference type="RefSeq" id="XP_011494457.1">
    <property type="nucleotide sequence ID" value="XM_011496155.1"/>
</dbReference>
<dbReference type="GO" id="GO:0045202">
    <property type="term" value="C:synapse"/>
    <property type="evidence" value="ECO:0007669"/>
    <property type="project" value="GOC"/>
</dbReference>
<gene>
    <name evidence="11" type="primary">LOC105359541</name>
</gene>
<feature type="domain" description="Resistance to inhibitors of cholinesterase protein 3 N-terminal" evidence="9">
    <location>
        <begin position="195"/>
        <end position="262"/>
    </location>
</feature>
<evidence type="ECO:0000313" key="10">
    <source>
        <dbReference type="Proteomes" id="UP000695007"/>
    </source>
</evidence>
<evidence type="ECO:0000256" key="4">
    <source>
        <dbReference type="ARBA" id="ARBA00022824"/>
    </source>
</evidence>
<feature type="region of interest" description="Disordered" evidence="7">
    <location>
        <begin position="527"/>
        <end position="549"/>
    </location>
</feature>
<sequence>MTDITTEFGPRKTVLILAIVAGCFAMLWPKIFYPMLRASVVPPHSTADSSGCCDVIFENDVTAIDIMQELCHNIIKHHDHVDPRVRDALYVSKFKKLTPSNMRLCKEEVLAKCGINLSSYSAEKEQLEKFYKQILEEIRGSNRSLCIESEFGVPLSRLGMPHLNRYHILMPHNNIKQERQTPPHAGSYHPALRERGRAIPSSHIVPRIQDRSDHLAPMKMRPPLGGAGHVVAAPKGNGSLGLLMPLYTIGIVIFFLYTMSKVLMGIVVPLYTIGNVLSLLYKIFQVLRKSTDNEIISSEYSTTDAEREYQKLVFNPDVFAAAVTAVNGTQDEQEETYTSSSTSTDPPPVIDELQEHQARKSIGLAAGVNPILKEPNLLEKPCSQDEKDCEDSHELSSTIKVVNMEMTTSCEGGVKCSRPSTPIIMPHGNAAEEKEKTPPISIYLEGALPPQCDLLVTDSKIQEIQEQENVEVPIVLSGKMTLSLINLDQESQENNLLESTIASETENNEKIFLSEINIITMEKLKGGEETEEIYERSSKEDDVESDKNIDDRYKNINKINNDKSLSGKRKNLESLQEKHNNKFNESITRDTDNVVNDNNVDNINDKNDADGDSKVHDNVYSVHDNSNNNKLSLNVEGMGEEVEEEDENEYELEYKNQKDRGNEHNEEGEKEYEKESKGEKEEIVNDSEDEIEEYEEESNDEEKEIQDEVEIENYEDDEEEDEEEIEEYEDEEVNEEEEESEGEEEEKDEDEGKEGNMIANGF</sequence>
<dbReference type="GO" id="GO:0007271">
    <property type="term" value="P:synaptic transmission, cholinergic"/>
    <property type="evidence" value="ECO:0007669"/>
    <property type="project" value="TreeGrafter"/>
</dbReference>
<dbReference type="GO" id="GO:0043025">
    <property type="term" value="C:neuronal cell body"/>
    <property type="evidence" value="ECO:0007669"/>
    <property type="project" value="TreeGrafter"/>
</dbReference>
<feature type="transmembrane region" description="Helical" evidence="8">
    <location>
        <begin position="240"/>
        <end position="257"/>
    </location>
</feature>
<keyword evidence="10" id="KW-1185">Reference proteome</keyword>
<feature type="compositionally biased region" description="Basic and acidic residues" evidence="7">
    <location>
        <begin position="603"/>
        <end position="617"/>
    </location>
</feature>
<evidence type="ECO:0000256" key="5">
    <source>
        <dbReference type="ARBA" id="ARBA00022989"/>
    </source>
</evidence>
<dbReference type="PANTHER" id="PTHR21723:SF3">
    <property type="entry name" value="PROTEIN RIC-3"/>
    <property type="match status" value="1"/>
</dbReference>
<evidence type="ECO:0000256" key="8">
    <source>
        <dbReference type="SAM" id="Phobius"/>
    </source>
</evidence>
<dbReference type="InterPro" id="IPR026160">
    <property type="entry name" value="Ric3"/>
</dbReference>
<dbReference type="AlphaFoldDB" id="A0AAJ6VKL8"/>
<proteinExistence type="inferred from homology"/>
<protein>
    <submittedName>
        <fullName evidence="11">Uncharacterized protein LOC105359541</fullName>
    </submittedName>
</protein>
<evidence type="ECO:0000259" key="9">
    <source>
        <dbReference type="Pfam" id="PF15361"/>
    </source>
</evidence>
<keyword evidence="6 8" id="KW-0472">Membrane</keyword>
<comment type="similarity">
    <text evidence="2">Belongs to the ric-3 family.</text>
</comment>
<feature type="transmembrane region" description="Helical" evidence="8">
    <location>
        <begin position="14"/>
        <end position="33"/>
    </location>
</feature>
<accession>A0AAJ6VKL8</accession>
<evidence type="ECO:0000256" key="3">
    <source>
        <dbReference type="ARBA" id="ARBA00022692"/>
    </source>
</evidence>
<feature type="region of interest" description="Disordered" evidence="7">
    <location>
        <begin position="579"/>
        <end position="762"/>
    </location>
</feature>
<dbReference type="CTD" id="37384"/>
<comment type="subcellular location">
    <subcellularLocation>
        <location evidence="1">Endoplasmic reticulum membrane</location>
    </subcellularLocation>
</comment>
<keyword evidence="4" id="KW-0256">Endoplasmic reticulum</keyword>
<evidence type="ECO:0000256" key="6">
    <source>
        <dbReference type="ARBA" id="ARBA00023136"/>
    </source>
</evidence>
<evidence type="ECO:0000256" key="1">
    <source>
        <dbReference type="ARBA" id="ARBA00004586"/>
    </source>
</evidence>
<dbReference type="InterPro" id="IPR032763">
    <property type="entry name" value="RIC3_N"/>
</dbReference>
<name>A0AAJ6VKL8_9HYME</name>